<dbReference type="RefSeq" id="WP_072787709.1">
    <property type="nucleotide sequence ID" value="NZ_FQUL01000001.1"/>
</dbReference>
<protein>
    <recommendedName>
        <fullName evidence="1">UPF0434 protein SAMN02745225_00130</fullName>
    </recommendedName>
</protein>
<reference evidence="3" key="1">
    <citation type="submission" date="2016-11" db="EMBL/GenBank/DDBJ databases">
        <authorList>
            <person name="Varghese N."/>
            <person name="Submissions S."/>
        </authorList>
    </citation>
    <scope>NUCLEOTIDE SEQUENCE [LARGE SCALE GENOMIC DNA]</scope>
    <source>
        <strain evidence="3">DSM 19514</strain>
    </source>
</reference>
<dbReference type="STRING" id="1121881.SAMN02745225_00130"/>
<dbReference type="Pfam" id="PF03966">
    <property type="entry name" value="Trm112p"/>
    <property type="match status" value="1"/>
</dbReference>
<dbReference type="HAMAP" id="MF_01187">
    <property type="entry name" value="UPF0434"/>
    <property type="match status" value="1"/>
</dbReference>
<name>A0A1M4S790_9ACTN</name>
<sequence length="68" mass="7946">MALSKGLLDILVCPLDKGELWYIKDGDFLYNPRLRRKYKVIDDIPVMLVEESELVGEDEHEKIVKSRL</sequence>
<dbReference type="AlphaFoldDB" id="A0A1M4S790"/>
<dbReference type="InterPro" id="IPR005651">
    <property type="entry name" value="Trm112-like"/>
</dbReference>
<dbReference type="PANTHER" id="PTHR33505:SF4">
    <property type="entry name" value="PROTEIN PREY, MITOCHONDRIAL"/>
    <property type="match status" value="1"/>
</dbReference>
<proteinExistence type="inferred from homology"/>
<keyword evidence="3" id="KW-1185">Reference proteome</keyword>
<dbReference type="Gene3D" id="2.20.25.10">
    <property type="match status" value="1"/>
</dbReference>
<evidence type="ECO:0000313" key="3">
    <source>
        <dbReference type="Proteomes" id="UP000184295"/>
    </source>
</evidence>
<dbReference type="OrthoDB" id="9812205at2"/>
<dbReference type="Proteomes" id="UP000184295">
    <property type="component" value="Unassembled WGS sequence"/>
</dbReference>
<evidence type="ECO:0000313" key="2">
    <source>
        <dbReference type="EMBL" id="SHE27897.1"/>
    </source>
</evidence>
<comment type="similarity">
    <text evidence="1">Belongs to the UPF0434 family.</text>
</comment>
<dbReference type="SUPFAM" id="SSF158997">
    <property type="entry name" value="Trm112p-like"/>
    <property type="match status" value="1"/>
</dbReference>
<dbReference type="GO" id="GO:0005829">
    <property type="term" value="C:cytosol"/>
    <property type="evidence" value="ECO:0007669"/>
    <property type="project" value="TreeGrafter"/>
</dbReference>
<evidence type="ECO:0000256" key="1">
    <source>
        <dbReference type="HAMAP-Rule" id="MF_01187"/>
    </source>
</evidence>
<dbReference type="PANTHER" id="PTHR33505">
    <property type="entry name" value="ZGC:162634"/>
    <property type="match status" value="1"/>
</dbReference>
<organism evidence="2 3">
    <name type="scientific">Ferrithrix thermotolerans DSM 19514</name>
    <dbReference type="NCBI Taxonomy" id="1121881"/>
    <lineage>
        <taxon>Bacteria</taxon>
        <taxon>Bacillati</taxon>
        <taxon>Actinomycetota</taxon>
        <taxon>Acidimicrobiia</taxon>
        <taxon>Acidimicrobiales</taxon>
        <taxon>Acidimicrobiaceae</taxon>
        <taxon>Ferrithrix</taxon>
    </lineage>
</organism>
<dbReference type="EMBL" id="FQUL01000001">
    <property type="protein sequence ID" value="SHE27897.1"/>
    <property type="molecule type" value="Genomic_DNA"/>
</dbReference>
<accession>A0A1M4S790</accession>
<gene>
    <name evidence="2" type="ORF">SAMN02745225_00130</name>
</gene>